<name>A0A9P8TMD4_WICPI</name>
<proteinExistence type="predicted"/>
<keyword evidence="2" id="KW-1185">Reference proteome</keyword>
<sequence length="206" mass="21736">MTRKAKTTTATEEVQVVAGEPMRKYFGFSSPQPHNLIPTFKVGHCQASEAKSSCLSGSGTKALLVAIMAKFNWTKSLRKEVFGSLKSGPGFGSSSLVCSSMFHQVFVTMQVLLGHAVDHTNGHPINSVLNDITRSVVCRSGSVTLEEPVVVSVLVGVSGDLLLLGALWVCLDMGVQQSTAETLVLHSELGGGDGQITWTTADIGAS</sequence>
<gene>
    <name evidence="1" type="ORF">WICPIJ_004824</name>
</gene>
<reference evidence="1" key="2">
    <citation type="submission" date="2021-01" db="EMBL/GenBank/DDBJ databases">
        <authorList>
            <person name="Schikora-Tamarit M.A."/>
        </authorList>
    </citation>
    <scope>NUCLEOTIDE SEQUENCE</scope>
    <source>
        <strain evidence="1">CBS2887</strain>
    </source>
</reference>
<organism evidence="1 2">
    <name type="scientific">Wickerhamomyces pijperi</name>
    <name type="common">Yeast</name>
    <name type="synonym">Pichia pijperi</name>
    <dbReference type="NCBI Taxonomy" id="599730"/>
    <lineage>
        <taxon>Eukaryota</taxon>
        <taxon>Fungi</taxon>
        <taxon>Dikarya</taxon>
        <taxon>Ascomycota</taxon>
        <taxon>Saccharomycotina</taxon>
        <taxon>Saccharomycetes</taxon>
        <taxon>Phaffomycetales</taxon>
        <taxon>Wickerhamomycetaceae</taxon>
        <taxon>Wickerhamomyces</taxon>
    </lineage>
</organism>
<evidence type="ECO:0000313" key="1">
    <source>
        <dbReference type="EMBL" id="KAH3684181.1"/>
    </source>
</evidence>
<reference evidence="1" key="1">
    <citation type="journal article" date="2021" name="Open Biol.">
        <title>Shared evolutionary footprints suggest mitochondrial oxidative damage underlies multiple complex I losses in fungi.</title>
        <authorList>
            <person name="Schikora-Tamarit M.A."/>
            <person name="Marcet-Houben M."/>
            <person name="Nosek J."/>
            <person name="Gabaldon T."/>
        </authorList>
    </citation>
    <scope>NUCLEOTIDE SEQUENCE</scope>
    <source>
        <strain evidence="1">CBS2887</strain>
    </source>
</reference>
<dbReference type="EMBL" id="JAEUBG010002673">
    <property type="protein sequence ID" value="KAH3684181.1"/>
    <property type="molecule type" value="Genomic_DNA"/>
</dbReference>
<protein>
    <submittedName>
        <fullName evidence="1">Uncharacterized protein</fullName>
    </submittedName>
</protein>
<evidence type="ECO:0000313" key="2">
    <source>
        <dbReference type="Proteomes" id="UP000774326"/>
    </source>
</evidence>
<dbReference type="AlphaFoldDB" id="A0A9P8TMD4"/>
<comment type="caution">
    <text evidence="1">The sequence shown here is derived from an EMBL/GenBank/DDBJ whole genome shotgun (WGS) entry which is preliminary data.</text>
</comment>
<dbReference type="Proteomes" id="UP000774326">
    <property type="component" value="Unassembled WGS sequence"/>
</dbReference>
<accession>A0A9P8TMD4</accession>